<protein>
    <submittedName>
        <fullName evidence="2">Uncharacterized protein</fullName>
    </submittedName>
</protein>
<comment type="caution">
    <text evidence="2">The sequence shown here is derived from an EMBL/GenBank/DDBJ whole genome shotgun (WGS) entry which is preliminary data.</text>
</comment>
<keyword evidence="3" id="KW-1185">Reference proteome</keyword>
<evidence type="ECO:0000313" key="2">
    <source>
        <dbReference type="EMBL" id="CAL7945356.1"/>
    </source>
</evidence>
<evidence type="ECO:0000256" key="1">
    <source>
        <dbReference type="SAM" id="MobiDB-lite"/>
    </source>
</evidence>
<feature type="compositionally biased region" description="Polar residues" evidence="1">
    <location>
        <begin position="184"/>
        <end position="193"/>
    </location>
</feature>
<feature type="compositionally biased region" description="Polar residues" evidence="1">
    <location>
        <begin position="59"/>
        <end position="69"/>
    </location>
</feature>
<feature type="region of interest" description="Disordered" evidence="1">
    <location>
        <begin position="175"/>
        <end position="202"/>
    </location>
</feature>
<organism evidence="2 3">
    <name type="scientific">Xylocopa violacea</name>
    <name type="common">Violet carpenter bee</name>
    <name type="synonym">Apis violacea</name>
    <dbReference type="NCBI Taxonomy" id="135666"/>
    <lineage>
        <taxon>Eukaryota</taxon>
        <taxon>Metazoa</taxon>
        <taxon>Ecdysozoa</taxon>
        <taxon>Arthropoda</taxon>
        <taxon>Hexapoda</taxon>
        <taxon>Insecta</taxon>
        <taxon>Pterygota</taxon>
        <taxon>Neoptera</taxon>
        <taxon>Endopterygota</taxon>
        <taxon>Hymenoptera</taxon>
        <taxon>Apocrita</taxon>
        <taxon>Aculeata</taxon>
        <taxon>Apoidea</taxon>
        <taxon>Anthophila</taxon>
        <taxon>Apidae</taxon>
        <taxon>Xylocopa</taxon>
        <taxon>Xylocopa</taxon>
    </lineage>
</organism>
<gene>
    <name evidence="2" type="ORF">XYLVIOL_LOCUS7162</name>
</gene>
<name>A0ABP1NWE8_XYLVO</name>
<dbReference type="Proteomes" id="UP001642520">
    <property type="component" value="Unassembled WGS sequence"/>
</dbReference>
<accession>A0ABP1NWE8</accession>
<evidence type="ECO:0000313" key="3">
    <source>
        <dbReference type="Proteomes" id="UP001642520"/>
    </source>
</evidence>
<sequence length="202" mass="22704">MHLGDITDRLVTKSYRNFLDILKQSQPSNPSNPTDSMSLSNPSNPSNPSSDALPPVENIETNSDGSPLNDSGKKVGKTNKEQFAYVETIQPDISGLPSHGANTRASKRTIKNKATKLVQEPQVVNRVLEEKQNEEENVHALRKEQLLSVNKEEIQKIYEMKNYAYLRPEEMKNLRLVSRPRTPPMNSVTPTESDPNKIDKIP</sequence>
<feature type="compositionally biased region" description="Polar residues" evidence="1">
    <location>
        <begin position="23"/>
        <end position="35"/>
    </location>
</feature>
<proteinExistence type="predicted"/>
<feature type="compositionally biased region" description="Low complexity" evidence="1">
    <location>
        <begin position="36"/>
        <end position="50"/>
    </location>
</feature>
<reference evidence="2 3" key="1">
    <citation type="submission" date="2024-08" db="EMBL/GenBank/DDBJ databases">
        <authorList>
            <person name="Will J Nash"/>
            <person name="Angela Man"/>
            <person name="Seanna McTaggart"/>
            <person name="Kendall Baker"/>
            <person name="Tom Barker"/>
            <person name="Leah Catchpole"/>
            <person name="Alex Durrant"/>
            <person name="Karim Gharbi"/>
            <person name="Naomi Irish"/>
            <person name="Gemy Kaithakottil"/>
            <person name="Debby Ku"/>
            <person name="Aaliyah Providence"/>
            <person name="Felix Shaw"/>
            <person name="David Swarbreck"/>
            <person name="Chris Watkins"/>
            <person name="Ann M. McCartney"/>
            <person name="Giulio Formenti"/>
            <person name="Alice Mouton"/>
            <person name="Noel Vella"/>
            <person name="Bjorn M von Reumont"/>
            <person name="Adriana Vella"/>
            <person name="Wilfried Haerty"/>
        </authorList>
    </citation>
    <scope>NUCLEOTIDE SEQUENCE [LARGE SCALE GENOMIC DNA]</scope>
</reference>
<dbReference type="EMBL" id="CAXAJV020001293">
    <property type="protein sequence ID" value="CAL7945356.1"/>
    <property type="molecule type" value="Genomic_DNA"/>
</dbReference>
<feature type="region of interest" description="Disordered" evidence="1">
    <location>
        <begin position="21"/>
        <end position="79"/>
    </location>
</feature>